<feature type="transmembrane region" description="Helical" evidence="13">
    <location>
        <begin position="53"/>
        <end position="77"/>
    </location>
</feature>
<evidence type="ECO:0000256" key="8">
    <source>
        <dbReference type="ARBA" id="ARBA00022692"/>
    </source>
</evidence>
<evidence type="ECO:0000256" key="3">
    <source>
        <dbReference type="ARBA" id="ARBA00010199"/>
    </source>
</evidence>
<dbReference type="InterPro" id="IPR050222">
    <property type="entry name" value="MATE_MdtK"/>
</dbReference>
<dbReference type="PIRSF" id="PIRSF006603">
    <property type="entry name" value="DinF"/>
    <property type="match status" value="1"/>
</dbReference>
<evidence type="ECO:0000256" key="2">
    <source>
        <dbReference type="ARBA" id="ARBA00004651"/>
    </source>
</evidence>
<organism evidence="14 15">
    <name type="scientific">Enterococcus alishanensis</name>
    <dbReference type="NCBI Taxonomy" id="1303817"/>
    <lineage>
        <taxon>Bacteria</taxon>
        <taxon>Bacillati</taxon>
        <taxon>Bacillota</taxon>
        <taxon>Bacilli</taxon>
        <taxon>Lactobacillales</taxon>
        <taxon>Enterococcaceae</taxon>
        <taxon>Enterococcus</taxon>
    </lineage>
</organism>
<comment type="subcellular location">
    <subcellularLocation>
        <location evidence="2">Cell membrane</location>
        <topology evidence="2">Multi-pass membrane protein</topology>
    </subcellularLocation>
</comment>
<keyword evidence="10" id="KW-0406">Ion transport</keyword>
<dbReference type="NCBIfam" id="TIGR00797">
    <property type="entry name" value="matE"/>
    <property type="match status" value="1"/>
</dbReference>
<accession>A0ABS6T8Z7</accession>
<evidence type="ECO:0000256" key="12">
    <source>
        <dbReference type="ARBA" id="ARBA00031636"/>
    </source>
</evidence>
<feature type="transmembrane region" description="Helical" evidence="13">
    <location>
        <begin position="249"/>
        <end position="280"/>
    </location>
</feature>
<evidence type="ECO:0000256" key="10">
    <source>
        <dbReference type="ARBA" id="ARBA00023065"/>
    </source>
</evidence>
<feature type="transmembrane region" description="Helical" evidence="13">
    <location>
        <begin position="359"/>
        <end position="378"/>
    </location>
</feature>
<evidence type="ECO:0000256" key="13">
    <source>
        <dbReference type="SAM" id="Phobius"/>
    </source>
</evidence>
<evidence type="ECO:0000256" key="11">
    <source>
        <dbReference type="ARBA" id="ARBA00023136"/>
    </source>
</evidence>
<evidence type="ECO:0000256" key="4">
    <source>
        <dbReference type="ARBA" id="ARBA00020268"/>
    </source>
</evidence>
<feature type="transmembrane region" description="Helical" evidence="13">
    <location>
        <begin position="97"/>
        <end position="115"/>
    </location>
</feature>
<evidence type="ECO:0000256" key="5">
    <source>
        <dbReference type="ARBA" id="ARBA00022448"/>
    </source>
</evidence>
<dbReference type="RefSeq" id="WP_218324447.1">
    <property type="nucleotide sequence ID" value="NZ_JAHUZB010000001.1"/>
</dbReference>
<dbReference type="PANTHER" id="PTHR43298:SF2">
    <property type="entry name" value="FMN_FAD EXPORTER YEEO-RELATED"/>
    <property type="match status" value="1"/>
</dbReference>
<dbReference type="InterPro" id="IPR002528">
    <property type="entry name" value="MATE_fam"/>
</dbReference>
<gene>
    <name evidence="14" type="ORF">KUA55_01720</name>
</gene>
<feature type="transmembrane region" description="Helical" evidence="13">
    <location>
        <begin position="12"/>
        <end position="33"/>
    </location>
</feature>
<name>A0ABS6T8Z7_9ENTE</name>
<evidence type="ECO:0000313" key="15">
    <source>
        <dbReference type="Proteomes" id="UP000774130"/>
    </source>
</evidence>
<reference evidence="14 15" key="1">
    <citation type="submission" date="2021-06" db="EMBL/GenBank/DDBJ databases">
        <title>Enterococcus alishanensis sp. nov., a novel lactic acid bacterium isolated from fresh coffee beans.</title>
        <authorList>
            <person name="Chen Y.-S."/>
        </authorList>
    </citation>
    <scope>NUCLEOTIDE SEQUENCE [LARGE SCALE GENOMIC DNA]</scope>
    <source>
        <strain evidence="14 15">ALS3</strain>
    </source>
</reference>
<feature type="transmembrane region" description="Helical" evidence="13">
    <location>
        <begin position="164"/>
        <end position="188"/>
    </location>
</feature>
<keyword evidence="6" id="KW-0050">Antiport</keyword>
<evidence type="ECO:0000313" key="14">
    <source>
        <dbReference type="EMBL" id="MBV7389382.1"/>
    </source>
</evidence>
<dbReference type="EMBL" id="JAHUZB010000001">
    <property type="protein sequence ID" value="MBV7389382.1"/>
    <property type="molecule type" value="Genomic_DNA"/>
</dbReference>
<feature type="transmembrane region" description="Helical" evidence="13">
    <location>
        <begin position="286"/>
        <end position="306"/>
    </location>
</feature>
<dbReference type="InterPro" id="IPR048279">
    <property type="entry name" value="MdtK-like"/>
</dbReference>
<dbReference type="PANTHER" id="PTHR43298">
    <property type="entry name" value="MULTIDRUG RESISTANCE PROTEIN NORM-RELATED"/>
    <property type="match status" value="1"/>
</dbReference>
<evidence type="ECO:0000256" key="9">
    <source>
        <dbReference type="ARBA" id="ARBA00022989"/>
    </source>
</evidence>
<comment type="caution">
    <text evidence="14">The sequence shown here is derived from an EMBL/GenBank/DDBJ whole genome shotgun (WGS) entry which is preliminary data.</text>
</comment>
<evidence type="ECO:0000256" key="6">
    <source>
        <dbReference type="ARBA" id="ARBA00022449"/>
    </source>
</evidence>
<feature type="transmembrane region" description="Helical" evidence="13">
    <location>
        <begin position="318"/>
        <end position="339"/>
    </location>
</feature>
<evidence type="ECO:0000256" key="1">
    <source>
        <dbReference type="ARBA" id="ARBA00003408"/>
    </source>
</evidence>
<keyword evidence="5" id="KW-0813">Transport</keyword>
<keyword evidence="7" id="KW-1003">Cell membrane</keyword>
<protein>
    <recommendedName>
        <fullName evidence="4">Probable multidrug resistance protein NorM</fullName>
    </recommendedName>
    <alternativeName>
        <fullName evidence="12">Multidrug-efflux transporter</fullName>
    </alternativeName>
</protein>
<evidence type="ECO:0000256" key="7">
    <source>
        <dbReference type="ARBA" id="ARBA00022475"/>
    </source>
</evidence>
<feature type="transmembrane region" description="Helical" evidence="13">
    <location>
        <begin position="390"/>
        <end position="412"/>
    </location>
</feature>
<feature type="transmembrane region" description="Helical" evidence="13">
    <location>
        <begin position="418"/>
        <end position="437"/>
    </location>
</feature>
<keyword evidence="9 13" id="KW-1133">Transmembrane helix</keyword>
<keyword evidence="15" id="KW-1185">Reference proteome</keyword>
<dbReference type="Proteomes" id="UP000774130">
    <property type="component" value="Unassembled WGS sequence"/>
</dbReference>
<sequence length="441" mass="48895">MEKTNKFETNHLLSLIIKMSIPSIFSMLIQSMYNIVDSIFVAKIGTEALTAVSIAFPIQNLILALTVGFGTGLNAFLSRKLGSKDNEEANQAATQGIFTSLLHYLLVVVLGLVFAKPFMALFSDDALTLSLGYEYISVIFLFSFGVFIHITIEKVYQASGNMIAPMIFQLVGSLVNIILDPILIFGWFGLPSMGIRGAAIATVIGQLSSMCLAILFFKKGHMPINFVFKNFKWSKSLTRELYYNSIPSFLLLSIGSIMVSGINLILATISQVGVLIFGIYYKVQSFVFMPINGIVQGTLPIMSYNYGAKNTSRLQESLKLSVILAEIFSVIGTIIFLLFSKEIISLFSTDQTVLTIGEQALKIIALNFCFASIGYVFTSYFQATGKQFSSVCLILIRQLILLLPMAFILSHFFGIAGIWWAFVLTEAVCVGLSFWLYRRKR</sequence>
<comment type="similarity">
    <text evidence="3">Belongs to the multi antimicrobial extrusion (MATE) (TC 2.A.66.1) family.</text>
</comment>
<dbReference type="Pfam" id="PF01554">
    <property type="entry name" value="MatE"/>
    <property type="match status" value="2"/>
</dbReference>
<proteinExistence type="inferred from homology"/>
<feature type="transmembrane region" description="Helical" evidence="13">
    <location>
        <begin position="194"/>
        <end position="217"/>
    </location>
</feature>
<feature type="transmembrane region" description="Helical" evidence="13">
    <location>
        <begin position="135"/>
        <end position="152"/>
    </location>
</feature>
<keyword evidence="11 13" id="KW-0472">Membrane</keyword>
<keyword evidence="8 13" id="KW-0812">Transmembrane</keyword>
<comment type="function">
    <text evidence="1">Multidrug efflux pump.</text>
</comment>